<gene>
    <name evidence="2" type="ORF">ASPBRDRAFT_460819</name>
</gene>
<proteinExistence type="predicted"/>
<evidence type="ECO:0000313" key="2">
    <source>
        <dbReference type="EMBL" id="OJJ74734.1"/>
    </source>
</evidence>
<dbReference type="VEuPathDB" id="FungiDB:ASPBRDRAFT_460819"/>
<name>A0A1L9USM9_ASPBC</name>
<dbReference type="AlphaFoldDB" id="A0A1L9USM9"/>
<evidence type="ECO:0000313" key="3">
    <source>
        <dbReference type="Proteomes" id="UP000184499"/>
    </source>
</evidence>
<dbReference type="RefSeq" id="XP_067481982.1">
    <property type="nucleotide sequence ID" value="XM_067625550.1"/>
</dbReference>
<keyword evidence="3" id="KW-1185">Reference proteome</keyword>
<dbReference type="GeneID" id="93578038"/>
<sequence>MNVNRQSDTRDSLRVLNPLPPAGQSDRHTSLPSQPSTTARYQGARPTRNPIGPLTAMYTSNCLRQYY</sequence>
<evidence type="ECO:0000256" key="1">
    <source>
        <dbReference type="SAM" id="MobiDB-lite"/>
    </source>
</evidence>
<dbReference type="EMBL" id="KV878681">
    <property type="protein sequence ID" value="OJJ74734.1"/>
    <property type="molecule type" value="Genomic_DNA"/>
</dbReference>
<organism evidence="2 3">
    <name type="scientific">Aspergillus brasiliensis (strain CBS 101740 / IMI 381727 / IBT 21946)</name>
    <dbReference type="NCBI Taxonomy" id="767769"/>
    <lineage>
        <taxon>Eukaryota</taxon>
        <taxon>Fungi</taxon>
        <taxon>Dikarya</taxon>
        <taxon>Ascomycota</taxon>
        <taxon>Pezizomycotina</taxon>
        <taxon>Eurotiomycetes</taxon>
        <taxon>Eurotiomycetidae</taxon>
        <taxon>Eurotiales</taxon>
        <taxon>Aspergillaceae</taxon>
        <taxon>Aspergillus</taxon>
        <taxon>Aspergillus subgen. Circumdati</taxon>
    </lineage>
</organism>
<protein>
    <submittedName>
        <fullName evidence="2">Uncharacterized protein</fullName>
    </submittedName>
</protein>
<feature type="region of interest" description="Disordered" evidence="1">
    <location>
        <begin position="1"/>
        <end position="53"/>
    </location>
</feature>
<dbReference type="Proteomes" id="UP000184499">
    <property type="component" value="Unassembled WGS sequence"/>
</dbReference>
<accession>A0A1L9USM9</accession>
<feature type="compositionally biased region" description="Polar residues" evidence="1">
    <location>
        <begin position="30"/>
        <end position="40"/>
    </location>
</feature>
<reference evidence="3" key="1">
    <citation type="journal article" date="2017" name="Genome Biol.">
        <title>Comparative genomics reveals high biological diversity and specific adaptations in the industrially and medically important fungal genus Aspergillus.</title>
        <authorList>
            <person name="de Vries R.P."/>
            <person name="Riley R."/>
            <person name="Wiebenga A."/>
            <person name="Aguilar-Osorio G."/>
            <person name="Amillis S."/>
            <person name="Uchima C.A."/>
            <person name="Anderluh G."/>
            <person name="Asadollahi M."/>
            <person name="Askin M."/>
            <person name="Barry K."/>
            <person name="Battaglia E."/>
            <person name="Bayram O."/>
            <person name="Benocci T."/>
            <person name="Braus-Stromeyer S.A."/>
            <person name="Caldana C."/>
            <person name="Canovas D."/>
            <person name="Cerqueira G.C."/>
            <person name="Chen F."/>
            <person name="Chen W."/>
            <person name="Choi C."/>
            <person name="Clum A."/>
            <person name="Dos Santos R.A."/>
            <person name="Damasio A.R."/>
            <person name="Diallinas G."/>
            <person name="Emri T."/>
            <person name="Fekete E."/>
            <person name="Flipphi M."/>
            <person name="Freyberg S."/>
            <person name="Gallo A."/>
            <person name="Gournas C."/>
            <person name="Habgood R."/>
            <person name="Hainaut M."/>
            <person name="Harispe M.L."/>
            <person name="Henrissat B."/>
            <person name="Hilden K.S."/>
            <person name="Hope R."/>
            <person name="Hossain A."/>
            <person name="Karabika E."/>
            <person name="Karaffa L."/>
            <person name="Karanyi Z."/>
            <person name="Krasevec N."/>
            <person name="Kuo A."/>
            <person name="Kusch H."/>
            <person name="LaButti K."/>
            <person name="Lagendijk E.L."/>
            <person name="Lapidus A."/>
            <person name="Levasseur A."/>
            <person name="Lindquist E."/>
            <person name="Lipzen A."/>
            <person name="Logrieco A.F."/>
            <person name="MacCabe A."/>
            <person name="Maekelae M.R."/>
            <person name="Malavazi I."/>
            <person name="Melin P."/>
            <person name="Meyer V."/>
            <person name="Mielnichuk N."/>
            <person name="Miskei M."/>
            <person name="Molnar A.P."/>
            <person name="Mule G."/>
            <person name="Ngan C.Y."/>
            <person name="Orejas M."/>
            <person name="Orosz E."/>
            <person name="Ouedraogo J.P."/>
            <person name="Overkamp K.M."/>
            <person name="Park H.-S."/>
            <person name="Perrone G."/>
            <person name="Piumi F."/>
            <person name="Punt P.J."/>
            <person name="Ram A.F."/>
            <person name="Ramon A."/>
            <person name="Rauscher S."/>
            <person name="Record E."/>
            <person name="Riano-Pachon D.M."/>
            <person name="Robert V."/>
            <person name="Roehrig J."/>
            <person name="Ruller R."/>
            <person name="Salamov A."/>
            <person name="Salih N.S."/>
            <person name="Samson R.A."/>
            <person name="Sandor E."/>
            <person name="Sanguinetti M."/>
            <person name="Schuetze T."/>
            <person name="Sepcic K."/>
            <person name="Shelest E."/>
            <person name="Sherlock G."/>
            <person name="Sophianopoulou V."/>
            <person name="Squina F.M."/>
            <person name="Sun H."/>
            <person name="Susca A."/>
            <person name="Todd R.B."/>
            <person name="Tsang A."/>
            <person name="Unkles S.E."/>
            <person name="van de Wiele N."/>
            <person name="van Rossen-Uffink D."/>
            <person name="Oliveira J.V."/>
            <person name="Vesth T.C."/>
            <person name="Visser J."/>
            <person name="Yu J.-H."/>
            <person name="Zhou M."/>
            <person name="Andersen M.R."/>
            <person name="Archer D.B."/>
            <person name="Baker S.E."/>
            <person name="Benoit I."/>
            <person name="Brakhage A.A."/>
            <person name="Braus G.H."/>
            <person name="Fischer R."/>
            <person name="Frisvad J.C."/>
            <person name="Goldman G.H."/>
            <person name="Houbraken J."/>
            <person name="Oakley B."/>
            <person name="Pocsi I."/>
            <person name="Scazzocchio C."/>
            <person name="Seiboth B."/>
            <person name="vanKuyk P.A."/>
            <person name="Wortman J."/>
            <person name="Dyer P.S."/>
            <person name="Grigoriev I.V."/>
        </authorList>
    </citation>
    <scope>NUCLEOTIDE SEQUENCE [LARGE SCALE GENOMIC DNA]</scope>
    <source>
        <strain evidence="3">CBS 101740 / IMI 381727 / IBT 21946</strain>
    </source>
</reference>